<keyword evidence="5" id="KW-1185">Reference proteome</keyword>
<gene>
    <name evidence="4" type="ORF">EW093_12790</name>
</gene>
<name>A0A5C1QBU9_9SPIO</name>
<dbReference type="AlphaFoldDB" id="A0A5C1QBU9"/>
<dbReference type="Pfam" id="PF09479">
    <property type="entry name" value="Flg_new"/>
    <property type="match status" value="1"/>
</dbReference>
<evidence type="ECO:0000256" key="1">
    <source>
        <dbReference type="ARBA" id="ARBA00004196"/>
    </source>
</evidence>
<dbReference type="KEGG" id="sper:EW093_12790"/>
<sequence>MKIHTKILTSLLLLISIFSCNLFQTEESNLVNVTIALDNSRTIMPSADIKEYKLYGNKTGETEELLGTYTNLSTAVLTLEKGTWEFKLEAIKNDDNLFGSNTLTDQVLGDSPVTLSFTITNSNTTSKGTVDITFNWPTTIPVAKYDLRFGTIAEPISIIYDEEVDIATNTFNYTNDTLDKGTYKISLYLQDENYKDLCIYTDIVQIECGLISKSTINLTEDDFNKKPIAPSNLQGTLSPSTELNVGKLLLTWSDNSNNEKKFRLDFSFSENDDFSPRIDFDGGTQTMIITQNRGSTIYFRLVASNSIGDSAPSNVIGPITFPYLVQFNLDGGSISEETTVPSQEIAPNGTISLPTNPTRDGYVFVGWFSAINGGGTEYTSSTQVSTNVTLYPKWLALNSVTQNDGVSGTTDTASLTLTFSTDPGAITVDDITLTGATKSTLTGTGATRTLTISNITVGNAENVTVTVNTLSKTVVVYRAPYVGMPFQGGIIAYFLQSGDPGYVSGETHGLIASTADLSTGIQWAHQHDIAIGATGTALGTGQGNTTTIVNNQGNVLSYAARLCYEYSTVEDGVTYDDWYLASKDELNKLYLNKAAVGGFTGVYYWSSSENNDSLALVQSLVTGGQGSHPKNINYPVRAVQSF</sequence>
<keyword evidence="2" id="KW-0732">Signal</keyword>
<reference evidence="4 5" key="2">
    <citation type="submission" date="2019-09" db="EMBL/GenBank/DDBJ databases">
        <title>Complete Genome Sequence and Methylome Analysis of free living Spirochaetas.</title>
        <authorList>
            <person name="Leshcheva N."/>
            <person name="Mikheeva N."/>
        </authorList>
    </citation>
    <scope>NUCLEOTIDE SEQUENCE [LARGE SCALE GENOMIC DNA]</scope>
    <source>
        <strain evidence="4 5">P</strain>
    </source>
</reference>
<dbReference type="RefSeq" id="WP_149568791.1">
    <property type="nucleotide sequence ID" value="NZ_CP035807.1"/>
</dbReference>
<dbReference type="NCBIfam" id="TIGR02543">
    <property type="entry name" value="List_Bact_rpt"/>
    <property type="match status" value="1"/>
</dbReference>
<feature type="domain" description="Fibronectin type-III" evidence="3">
    <location>
        <begin position="229"/>
        <end position="324"/>
    </location>
</feature>
<proteinExistence type="predicted"/>
<feature type="signal peptide" evidence="2">
    <location>
        <begin position="1"/>
        <end position="24"/>
    </location>
</feature>
<evidence type="ECO:0000259" key="3">
    <source>
        <dbReference type="PROSITE" id="PS50853"/>
    </source>
</evidence>
<dbReference type="OrthoDB" id="371260at2"/>
<protein>
    <submittedName>
        <fullName evidence="4">DUF1566 domain-containing protein</fullName>
    </submittedName>
</protein>
<dbReference type="EMBL" id="CP035807">
    <property type="protein sequence ID" value="QEN05555.1"/>
    <property type="molecule type" value="Genomic_DNA"/>
</dbReference>
<dbReference type="Gene3D" id="2.60.40.10">
    <property type="entry name" value="Immunoglobulins"/>
    <property type="match status" value="1"/>
</dbReference>
<reference evidence="4 5" key="1">
    <citation type="submission" date="2019-02" db="EMBL/GenBank/DDBJ databases">
        <authorList>
            <person name="Fomenkov A."/>
            <person name="Dubinina G."/>
            <person name="Grabovich M."/>
            <person name="Vincze T."/>
            <person name="Roberts R.J."/>
        </authorList>
    </citation>
    <scope>NUCLEOTIDE SEQUENCE [LARGE SCALE GENOMIC DNA]</scope>
    <source>
        <strain evidence="4 5">P</strain>
    </source>
</reference>
<accession>A0A5C1QBU9</accession>
<comment type="subcellular location">
    <subcellularLocation>
        <location evidence="1">Cell envelope</location>
    </subcellularLocation>
</comment>
<dbReference type="GO" id="GO:0030313">
    <property type="term" value="C:cell envelope"/>
    <property type="evidence" value="ECO:0007669"/>
    <property type="project" value="UniProtKB-SubCell"/>
</dbReference>
<dbReference type="InterPro" id="IPR013378">
    <property type="entry name" value="InlB-like_B-rpt"/>
</dbReference>
<evidence type="ECO:0000313" key="4">
    <source>
        <dbReference type="EMBL" id="QEN05555.1"/>
    </source>
</evidence>
<dbReference type="Proteomes" id="UP000323824">
    <property type="component" value="Chromosome"/>
</dbReference>
<evidence type="ECO:0000256" key="2">
    <source>
        <dbReference type="SAM" id="SignalP"/>
    </source>
</evidence>
<dbReference type="InterPro" id="IPR042229">
    <property type="entry name" value="Listeria/Bacterioides_rpt_sf"/>
</dbReference>
<evidence type="ECO:0000313" key="5">
    <source>
        <dbReference type="Proteomes" id="UP000323824"/>
    </source>
</evidence>
<dbReference type="InterPro" id="IPR003961">
    <property type="entry name" value="FN3_dom"/>
</dbReference>
<feature type="chain" id="PRO_5022798649" evidence="2">
    <location>
        <begin position="25"/>
        <end position="642"/>
    </location>
</feature>
<dbReference type="PROSITE" id="PS51257">
    <property type="entry name" value="PROKAR_LIPOPROTEIN"/>
    <property type="match status" value="1"/>
</dbReference>
<dbReference type="PROSITE" id="PS50853">
    <property type="entry name" value="FN3"/>
    <property type="match status" value="1"/>
</dbReference>
<organism evidence="4 5">
    <name type="scientific">Thiospirochaeta perfilievii</name>
    <dbReference type="NCBI Taxonomy" id="252967"/>
    <lineage>
        <taxon>Bacteria</taxon>
        <taxon>Pseudomonadati</taxon>
        <taxon>Spirochaetota</taxon>
        <taxon>Spirochaetia</taxon>
        <taxon>Spirochaetales</taxon>
        <taxon>Spirochaetaceae</taxon>
        <taxon>Thiospirochaeta</taxon>
    </lineage>
</organism>
<dbReference type="Gene3D" id="2.60.40.4270">
    <property type="entry name" value="Listeria-Bacteroides repeat domain"/>
    <property type="match status" value="1"/>
</dbReference>
<dbReference type="InterPro" id="IPR013783">
    <property type="entry name" value="Ig-like_fold"/>
</dbReference>